<keyword evidence="5 9" id="KW-1133">Transmembrane helix</keyword>
<dbReference type="Gene3D" id="3.30.450.20">
    <property type="entry name" value="PAS domain"/>
    <property type="match status" value="1"/>
</dbReference>
<dbReference type="PROSITE" id="PS50885">
    <property type="entry name" value="HAMP"/>
    <property type="match status" value="1"/>
</dbReference>
<proteinExistence type="inferred from homology"/>
<dbReference type="InterPro" id="IPR033479">
    <property type="entry name" value="dCache_1"/>
</dbReference>
<dbReference type="GO" id="GO:0005886">
    <property type="term" value="C:plasma membrane"/>
    <property type="evidence" value="ECO:0007669"/>
    <property type="project" value="UniProtKB-SubCell"/>
</dbReference>
<evidence type="ECO:0000259" key="11">
    <source>
        <dbReference type="PROSITE" id="PS50885"/>
    </source>
</evidence>
<dbReference type="RefSeq" id="WP_154250890.1">
    <property type="nucleotide sequence ID" value="NZ_CP084007.1"/>
</dbReference>
<keyword evidence="2" id="KW-1003">Cell membrane</keyword>
<evidence type="ECO:0000256" key="8">
    <source>
        <dbReference type="PROSITE-ProRule" id="PRU00284"/>
    </source>
</evidence>
<dbReference type="AlphaFoldDB" id="A0A6I2RUG0"/>
<dbReference type="CDD" id="cd06225">
    <property type="entry name" value="HAMP"/>
    <property type="match status" value="1"/>
</dbReference>
<dbReference type="InterPro" id="IPR051310">
    <property type="entry name" value="MCP_chemotaxis"/>
</dbReference>
<dbReference type="PRINTS" id="PR00260">
    <property type="entry name" value="CHEMTRNSDUCR"/>
</dbReference>
<dbReference type="SMART" id="SM00304">
    <property type="entry name" value="HAMP"/>
    <property type="match status" value="1"/>
</dbReference>
<dbReference type="GO" id="GO:0004888">
    <property type="term" value="F:transmembrane signaling receptor activity"/>
    <property type="evidence" value="ECO:0007669"/>
    <property type="project" value="InterPro"/>
</dbReference>
<protein>
    <submittedName>
        <fullName evidence="12">HAMP domain-containing protein</fullName>
    </submittedName>
</protein>
<comment type="caution">
    <text evidence="12">The sequence shown here is derived from an EMBL/GenBank/DDBJ whole genome shotgun (WGS) entry which is preliminary data.</text>
</comment>
<evidence type="ECO:0000256" key="2">
    <source>
        <dbReference type="ARBA" id="ARBA00022475"/>
    </source>
</evidence>
<dbReference type="Proteomes" id="UP000429811">
    <property type="component" value="Unassembled WGS sequence"/>
</dbReference>
<evidence type="ECO:0000256" key="6">
    <source>
        <dbReference type="ARBA" id="ARBA00023136"/>
    </source>
</evidence>
<dbReference type="Pfam" id="PF00015">
    <property type="entry name" value="MCPsignal"/>
    <property type="match status" value="1"/>
</dbReference>
<dbReference type="Gene3D" id="1.10.287.950">
    <property type="entry name" value="Methyl-accepting chemotaxis protein"/>
    <property type="match status" value="1"/>
</dbReference>
<dbReference type="Pfam" id="PF02743">
    <property type="entry name" value="dCache_1"/>
    <property type="match status" value="1"/>
</dbReference>
<dbReference type="CDD" id="cd12912">
    <property type="entry name" value="PDC2_MCP_like"/>
    <property type="match status" value="1"/>
</dbReference>
<evidence type="ECO:0000256" key="7">
    <source>
        <dbReference type="ARBA" id="ARBA00029447"/>
    </source>
</evidence>
<dbReference type="InterPro" id="IPR003660">
    <property type="entry name" value="HAMP_dom"/>
</dbReference>
<reference evidence="12 13" key="1">
    <citation type="journal article" date="2019" name="Nat. Med.">
        <title>A library of human gut bacterial isolates paired with longitudinal multiomics data enables mechanistic microbiome research.</title>
        <authorList>
            <person name="Poyet M."/>
            <person name="Groussin M."/>
            <person name="Gibbons S.M."/>
            <person name="Avila-Pacheco J."/>
            <person name="Jiang X."/>
            <person name="Kearney S.M."/>
            <person name="Perrotta A.R."/>
            <person name="Berdy B."/>
            <person name="Zhao S."/>
            <person name="Lieberman T.D."/>
            <person name="Swanson P.K."/>
            <person name="Smith M."/>
            <person name="Roesemann S."/>
            <person name="Alexander J.E."/>
            <person name="Rich S.A."/>
            <person name="Livny J."/>
            <person name="Vlamakis H."/>
            <person name="Clish C."/>
            <person name="Bullock K."/>
            <person name="Deik A."/>
            <person name="Scott J."/>
            <person name="Pierce K.A."/>
            <person name="Xavier R.J."/>
            <person name="Alm E.J."/>
        </authorList>
    </citation>
    <scope>NUCLEOTIDE SEQUENCE [LARGE SCALE GENOMIC DNA]</scope>
    <source>
        <strain evidence="12 13">BIOML-A5</strain>
    </source>
</reference>
<dbReference type="CDD" id="cd11386">
    <property type="entry name" value="MCP_signal"/>
    <property type="match status" value="1"/>
</dbReference>
<dbReference type="InterPro" id="IPR004090">
    <property type="entry name" value="Chemotax_Me-accpt_rcpt"/>
</dbReference>
<dbReference type="InterPro" id="IPR004089">
    <property type="entry name" value="MCPsignal_dom"/>
</dbReference>
<evidence type="ECO:0000256" key="3">
    <source>
        <dbReference type="ARBA" id="ARBA00022500"/>
    </source>
</evidence>
<feature type="domain" description="Methyl-accepting transducer" evidence="10">
    <location>
        <begin position="423"/>
        <end position="652"/>
    </location>
</feature>
<evidence type="ECO:0000256" key="5">
    <source>
        <dbReference type="ARBA" id="ARBA00022989"/>
    </source>
</evidence>
<accession>A0A6I2RUG0</accession>
<keyword evidence="6 9" id="KW-0472">Membrane</keyword>
<organism evidence="12 13">
    <name type="scientific">Flavonifractor plautii</name>
    <name type="common">Fusobacterium plautii</name>
    <dbReference type="NCBI Taxonomy" id="292800"/>
    <lineage>
        <taxon>Bacteria</taxon>
        <taxon>Bacillati</taxon>
        <taxon>Bacillota</taxon>
        <taxon>Clostridia</taxon>
        <taxon>Eubacteriales</taxon>
        <taxon>Oscillospiraceae</taxon>
        <taxon>Flavonifractor</taxon>
    </lineage>
</organism>
<evidence type="ECO:0000313" key="13">
    <source>
        <dbReference type="Proteomes" id="UP000429811"/>
    </source>
</evidence>
<comment type="subcellular location">
    <subcellularLocation>
        <location evidence="1">Cell membrane</location>
        <topology evidence="1">Multi-pass membrane protein</topology>
    </subcellularLocation>
</comment>
<feature type="transmembrane region" description="Helical" evidence="9">
    <location>
        <begin position="301"/>
        <end position="321"/>
    </location>
</feature>
<dbReference type="PANTHER" id="PTHR43531">
    <property type="entry name" value="PROTEIN ICFG"/>
    <property type="match status" value="1"/>
</dbReference>
<feature type="domain" description="HAMP" evidence="11">
    <location>
        <begin position="324"/>
        <end position="373"/>
    </location>
</feature>
<dbReference type="GO" id="GO:0007165">
    <property type="term" value="P:signal transduction"/>
    <property type="evidence" value="ECO:0007669"/>
    <property type="project" value="UniProtKB-KW"/>
</dbReference>
<evidence type="ECO:0000256" key="4">
    <source>
        <dbReference type="ARBA" id="ARBA00022692"/>
    </source>
</evidence>
<keyword evidence="4 9" id="KW-0812">Transmembrane</keyword>
<evidence type="ECO:0000259" key="10">
    <source>
        <dbReference type="PROSITE" id="PS50111"/>
    </source>
</evidence>
<dbReference type="PROSITE" id="PS50111">
    <property type="entry name" value="CHEMOTAXIS_TRANSDUC_2"/>
    <property type="match status" value="1"/>
</dbReference>
<comment type="similarity">
    <text evidence="7">Belongs to the methyl-accepting chemotaxis (MCP) protein family.</text>
</comment>
<evidence type="ECO:0000256" key="9">
    <source>
        <dbReference type="SAM" id="Phobius"/>
    </source>
</evidence>
<dbReference type="EMBL" id="WKPO01000042">
    <property type="protein sequence ID" value="MSB50779.1"/>
    <property type="molecule type" value="Genomic_DNA"/>
</dbReference>
<dbReference type="InterPro" id="IPR029151">
    <property type="entry name" value="Sensor-like_sf"/>
</dbReference>
<gene>
    <name evidence="12" type="ORF">GKE90_19145</name>
</gene>
<dbReference type="GO" id="GO:0006935">
    <property type="term" value="P:chemotaxis"/>
    <property type="evidence" value="ECO:0007669"/>
    <property type="project" value="UniProtKB-KW"/>
</dbReference>
<dbReference type="SUPFAM" id="SSF103190">
    <property type="entry name" value="Sensory domain-like"/>
    <property type="match status" value="1"/>
</dbReference>
<dbReference type="Pfam" id="PF00672">
    <property type="entry name" value="HAMP"/>
    <property type="match status" value="1"/>
</dbReference>
<sequence length="675" mass="72784">MNVKKAKLRKKSKRLATTLVLFSIATLLILNLVSAVCIGTLTSSGMNQKQDAFLQQTTLSGKRQVEQFIEQYIGITETLAQSTQLQHAVTGTAQDRPISGTPEFSEALVLLHRTMEEYPDILGVGFGSLTEDYIYNQEGTRLNVLLSERPYFQNAKEGTYVTQPYIDSATDEMCVSVATPLSDGTATAGLLILDLKLTQVSDFLKGMDFGESGRIVLLSENNTILGHENHDMIGKNFSELDIQGELLEQLEEPTNEIVNYKLDGEPCVGIVQELSGGGWKVLSSMSKAEYNAQTTKTTVSLVLLLLGSTAIVAILLWIIIVKRLRPISQLNDALREMSMGNLHIAVTHNGADEVGEMAESMRECIRNLSGYVNEIDRVMGCLAQGDLTIQTDVAFQGDFMPIQHSIEGFIQKLSAVMSSIQLASEQVFSGSDQVSSGAQALAQGATEQASSVEELAAAVTEISSTVKENHAIVKDAASGALQVNSDIVESGKRMRQSLAFMTEIRERSNEISHIIKTIEDIAFQTNILALNAAVEAARAGQAGKGFAVVADEVRSLAGKTAEASNSTTSLIAASLAAVEKGTESMEKTSKFMESVVEEAQKITDVFQNIANASERQSVSIEQVTQGIDQISSVVQTNSATAEQSAAVSEELSGQAQLLKDMLNRFTLPDTADSAK</sequence>
<evidence type="ECO:0000313" key="12">
    <source>
        <dbReference type="EMBL" id="MSB50779.1"/>
    </source>
</evidence>
<keyword evidence="3" id="KW-0145">Chemotaxis</keyword>
<dbReference type="Gene3D" id="6.10.340.10">
    <property type="match status" value="1"/>
</dbReference>
<name>A0A6I2RUG0_FLAPL</name>
<dbReference type="SMART" id="SM00283">
    <property type="entry name" value="MA"/>
    <property type="match status" value="1"/>
</dbReference>
<keyword evidence="8" id="KW-0807">Transducer</keyword>
<dbReference type="SUPFAM" id="SSF58104">
    <property type="entry name" value="Methyl-accepting chemotaxis protein (MCP) signaling domain"/>
    <property type="match status" value="1"/>
</dbReference>
<evidence type="ECO:0000256" key="1">
    <source>
        <dbReference type="ARBA" id="ARBA00004651"/>
    </source>
</evidence>
<dbReference type="PANTHER" id="PTHR43531:SF11">
    <property type="entry name" value="METHYL-ACCEPTING CHEMOTAXIS PROTEIN 3"/>
    <property type="match status" value="1"/>
</dbReference>